<keyword evidence="4" id="KW-1185">Reference proteome</keyword>
<dbReference type="RefSeq" id="WP_072898208.1">
    <property type="nucleotide sequence ID" value="NZ_FQWZ01000006.1"/>
</dbReference>
<dbReference type="Proteomes" id="UP000199758">
    <property type="component" value="Unassembled WGS sequence"/>
</dbReference>
<name>A0A1M5QNW9_9GAMM</name>
<keyword evidence="1" id="KW-1133">Transmembrane helix</keyword>
<feature type="domain" description="Acyl-CoA dehydrogenase C-terminal bacterial-type" evidence="2">
    <location>
        <begin position="401"/>
        <end position="660"/>
    </location>
</feature>
<dbReference type="EMBL" id="FQWZ01000006">
    <property type="protein sequence ID" value="SHH15636.1"/>
    <property type="molecule type" value="Genomic_DNA"/>
</dbReference>
<dbReference type="SUPFAM" id="SSF56645">
    <property type="entry name" value="Acyl-CoA dehydrogenase NM domain-like"/>
    <property type="match status" value="1"/>
</dbReference>
<protein>
    <submittedName>
        <fullName evidence="3">Acyl-CoA dehydrogenase, N-terminal domain</fullName>
    </submittedName>
</protein>
<dbReference type="AlphaFoldDB" id="A0A1M5QNW9"/>
<reference evidence="3 4" key="1">
    <citation type="submission" date="2016-11" db="EMBL/GenBank/DDBJ databases">
        <authorList>
            <person name="Jaros S."/>
            <person name="Januszkiewicz K."/>
            <person name="Wedrychowicz H."/>
        </authorList>
    </citation>
    <scope>NUCLEOTIDE SEQUENCE [LARGE SCALE GENOMIC DNA]</scope>
    <source>
        <strain evidence="3 4">CGMCC 1.7049</strain>
    </source>
</reference>
<dbReference type="GO" id="GO:0033539">
    <property type="term" value="P:fatty acid beta-oxidation using acyl-CoA dehydrogenase"/>
    <property type="evidence" value="ECO:0007669"/>
    <property type="project" value="InterPro"/>
</dbReference>
<keyword evidence="1" id="KW-0472">Membrane</keyword>
<accession>A0A1M5QNW9</accession>
<evidence type="ECO:0000313" key="4">
    <source>
        <dbReference type="Proteomes" id="UP000199758"/>
    </source>
</evidence>
<dbReference type="STRING" id="490188.SAMN04488068_2730"/>
<keyword evidence="1" id="KW-0812">Transmembrane</keyword>
<evidence type="ECO:0000256" key="1">
    <source>
        <dbReference type="SAM" id="Phobius"/>
    </source>
</evidence>
<dbReference type="GO" id="GO:0003995">
    <property type="term" value="F:acyl-CoA dehydrogenase activity"/>
    <property type="evidence" value="ECO:0007669"/>
    <property type="project" value="InterPro"/>
</dbReference>
<evidence type="ECO:0000259" key="2">
    <source>
        <dbReference type="Pfam" id="PF09317"/>
    </source>
</evidence>
<evidence type="ECO:0000313" key="3">
    <source>
        <dbReference type="EMBL" id="SHH15636.1"/>
    </source>
</evidence>
<feature type="transmembrane region" description="Helical" evidence="1">
    <location>
        <begin position="31"/>
        <end position="61"/>
    </location>
</feature>
<dbReference type="Pfam" id="PF09317">
    <property type="entry name" value="ACDH_C"/>
    <property type="match status" value="1"/>
</dbReference>
<dbReference type="InterPro" id="IPR015396">
    <property type="entry name" value="FadE_C"/>
</dbReference>
<gene>
    <name evidence="3" type="ORF">SAMN04488068_2730</name>
</gene>
<dbReference type="InterPro" id="IPR009100">
    <property type="entry name" value="AcylCoA_DH/oxidase_NM_dom_sf"/>
</dbReference>
<dbReference type="OrthoDB" id="9913808at2"/>
<sequence length="667" mass="70964">MLWLSLLVTVGIALAWHRAGLRTTTASIALWLLLYGVFGESLALFALLLLLFVAVLVPLSLPTLRQEWLTRPLLDHVLRRRLPPRRAALAAFDPQAASQAQQQALHALLGERAAVLSPPAADDGAAVPDSAAAAVIAAHGSDEQRQHWLPALARREARIALAFDARWGNGEHSADRAQLTRGIWKGHDTLGLRLSFDKFGVDAGDAGNDHPGEISDYLVRVDVHDTALLPSVAPRRGSTLVLVPATLSGLRGHGSGSIQAHDVFVPLSRLVGGADGIGDGERQIATAIAADQYARLQRAHRVTAQALRRDALLDRIDAFFDRPAATTRAQRREQQVAAALDVYGIGALTALLRSLHAQQRLHPALNPVVASAAAALGVAVPRGDAAIEPLLWTLYPTQHAMLAAAATTPYGAALPAFDAALFGDGLREMLAHSAHAGLLALLDGRMLGGDGDRNTQRLARYRAALALAADAWLTTRDPLLADGADHSALIDAFAQTLTLVAALQAHRDGGALRDEQALIDTFCERCCRRIDAALDRFVASQAQRRRRVMLRALLLPTGALLAGAGARQRERALAARLQAPGAIRDRLLQVLPADATGTRLEIALDAATSAQRRVIAAVRAGQLTPAPPVDLIAAATAQSVIDPSDAERLRSAYNLADDLLQARFNAA</sequence>
<organism evidence="3 4">
    <name type="scientific">Hydrocarboniphaga daqingensis</name>
    <dbReference type="NCBI Taxonomy" id="490188"/>
    <lineage>
        <taxon>Bacteria</taxon>
        <taxon>Pseudomonadati</taxon>
        <taxon>Pseudomonadota</taxon>
        <taxon>Gammaproteobacteria</taxon>
        <taxon>Nevskiales</taxon>
        <taxon>Nevskiaceae</taxon>
        <taxon>Hydrocarboniphaga</taxon>
    </lineage>
</organism>
<proteinExistence type="predicted"/>